<evidence type="ECO:0000313" key="6">
    <source>
        <dbReference type="Proteomes" id="UP000005239"/>
    </source>
</evidence>
<dbReference type="Gene3D" id="2.10.25.10">
    <property type="entry name" value="Laminin"/>
    <property type="match status" value="13"/>
</dbReference>
<keyword evidence="1" id="KW-0646">Protease inhibitor</keyword>
<reference evidence="5" key="2">
    <citation type="submission" date="2022-06" db="UniProtKB">
        <authorList>
            <consortium name="EnsemblMetazoa"/>
        </authorList>
    </citation>
    <scope>IDENTIFICATION</scope>
    <source>
        <strain evidence="5">PS312</strain>
    </source>
</reference>
<dbReference type="EnsemblMetazoa" id="PPA28787.1">
    <property type="protein sequence ID" value="PPA28787.1"/>
    <property type="gene ID" value="WBGene00118341"/>
</dbReference>
<feature type="region of interest" description="Disordered" evidence="4">
    <location>
        <begin position="159"/>
        <end position="190"/>
    </location>
</feature>
<dbReference type="InterPro" id="IPR000742">
    <property type="entry name" value="EGF"/>
</dbReference>
<feature type="region of interest" description="Disordered" evidence="4">
    <location>
        <begin position="35"/>
        <end position="62"/>
    </location>
</feature>
<organism evidence="5 6">
    <name type="scientific">Pristionchus pacificus</name>
    <name type="common">Parasitic nematode worm</name>
    <dbReference type="NCBI Taxonomy" id="54126"/>
    <lineage>
        <taxon>Eukaryota</taxon>
        <taxon>Metazoa</taxon>
        <taxon>Ecdysozoa</taxon>
        <taxon>Nematoda</taxon>
        <taxon>Chromadorea</taxon>
        <taxon>Rhabditida</taxon>
        <taxon>Rhabditina</taxon>
        <taxon>Diplogasteromorpha</taxon>
        <taxon>Diplogasteroidea</taxon>
        <taxon>Neodiplogasteridae</taxon>
        <taxon>Pristionchus</taxon>
    </lineage>
</organism>
<evidence type="ECO:0000256" key="1">
    <source>
        <dbReference type="ARBA" id="ARBA00022690"/>
    </source>
</evidence>
<dbReference type="InterPro" id="IPR051368">
    <property type="entry name" value="SerProtInhib-TIL_Domain"/>
</dbReference>
<dbReference type="PANTHER" id="PTHR23259">
    <property type="entry name" value="RIDDLE"/>
    <property type="match status" value="1"/>
</dbReference>
<evidence type="ECO:0000256" key="3">
    <source>
        <dbReference type="ARBA" id="ARBA00023157"/>
    </source>
</evidence>
<reference evidence="6" key="1">
    <citation type="journal article" date="2008" name="Nat. Genet.">
        <title>The Pristionchus pacificus genome provides a unique perspective on nematode lifestyle and parasitism.</title>
        <authorList>
            <person name="Dieterich C."/>
            <person name="Clifton S.W."/>
            <person name="Schuster L.N."/>
            <person name="Chinwalla A."/>
            <person name="Delehaunty K."/>
            <person name="Dinkelacker I."/>
            <person name="Fulton L."/>
            <person name="Fulton R."/>
            <person name="Godfrey J."/>
            <person name="Minx P."/>
            <person name="Mitreva M."/>
            <person name="Roeseler W."/>
            <person name="Tian H."/>
            <person name="Witte H."/>
            <person name="Yang S.P."/>
            <person name="Wilson R.K."/>
            <person name="Sommer R.J."/>
        </authorList>
    </citation>
    <scope>NUCLEOTIDE SEQUENCE [LARGE SCALE GENOMIC DNA]</scope>
    <source>
        <strain evidence="6">PS312</strain>
    </source>
</reference>
<name>A0A2A6CA83_PRIPA</name>
<sequence>MERVGEGAAVMERVGEVLSFIKWVFFIFEDESNSPIDPDHLSGSTGCVHQSRASRSFDSDERVAHRKYPRKNWKKKNGYHGSDDEYDGNYEDDEWSASLIESRRGKRQNPTMVPIENPSMEPIDTSMVPMESDPIPPPQPIILPIAAEEGDGMVISSLPPLPQPEPQSGDFRRLFPSSTPPSPPSSTLPSFIPSSSLTCSSVRCPFGSICRMENNGRSRREEPVCVFNGSNSPSSCSQVRCSTGFNCEMQQSSSCSRLPCPLNPVCVQTPVTLPPPIISCDTVRCSAGTVCRIQAVDHCTVAPCSMQAVCMSPCASVSCPSNSQCRVDENSLATSCVPNELSMVSTVQRRSEMRHILIDHQLYLYCPPPTSPPLSCGIGERYDGCPNSCYEPKCGDNGMELCAALMSCDPPQCVCDRSKDYARDPSSGKCVKRDKCPLWTTNPCITVKCSAGQSCVTQNGHGVCVADLVIDPNPGPSSCAVVLCMVGTFCEEKRGVARCVAPPDNGNNKCTVQFEEWRTCATCEAACFNKNPKCTKECKPARCMCRQGFYRRKDGKCVTENDCDSAAMTTPSTPMCSKSNEEYTECLSACAQSCKNKDMDIACIAMCMPPSCQCKNGYYRADNGECVTADQCKKSSVPRSQADCGPNMTFNNCSSLCQNKCGDYIIKPCLPACGPPKCECNAGYYFNRVGDCVNRADCDSERNSTNIAPEPITCANVDCRSGMICTMENGEPKCHEPLRCNTVKCPGGTRCLINPDGSPACIPLITFANVRCAGPCTDTPSGPKCGPRPQILPISVGPSSTPTPGTSPCARKNCGIARRCVERRGRARCVPLFTNRPTIPATDPISPPLGPFPSPPDSCDTVKCLDGGFCVMEEVKCLSGPCKPVPKCKGGSSTVPPIFSGDDIVPTCDGYDCPDGQRCQLKEVICIRAPCYPVPTCIEGAPICDIFCPFGQKCVMETVWDDCFHGCEATCQERLMANVFPHKNVQISVHPMKYTIDVSMDAKQLNSHSSIGSSSISKMSRILLLTVAISAAVATAQYSEGPVTLNACAATLCPVGSICVEENGVGKCVAPPNSGNNNCTVQFEEWKQCATCEPTCEKKNPVCNRMCQPSRCMCQKGFFRNKEGKCVTENDCDSAALTTASTFTCTRPNEEYRECASACEQSCKNMDKEMACIAMCKPPACQCKHGFFRDNNGACVPADKCGVRDPSTPQCKKNEQFASCSSMCEPQCGQFGPLPCVMMCGPPKCQCAAEFYRNSKGECVTREECGTQTPCKKNQVFNQCSTVCTPKCGEYEVRPCMAMCGPPKCECARGFYLDNHGECVTRAECDAQSATPKTPSQSDCKPNEKFTECSTQCEEKCGEALTRACPAACGPPMCQCELGFLRNSVGDCVSKSDCDLDQPITCANIDCVSGMICVMKEGKPTCQKQELTCNTVKCAGGSRCEITPEGTPKCIPSITCANVRCAGPCTDTPSGPKCGPRPQILPISVGPSSTPTPACGANEELKTCGNPCMEPFCGNELVDLNCPITTECTPSGCECKQGFVRDRTTKKCIRREQCPSSSSSPCARKNCGIAGRCVEENGMAKCVPLFPNGSVAPSVASVPPTFHSYPTVPNSCDQVKCLGGGTCVMEEVKCISGPCKPVPKCKGGSSTVAASSDDTTPSSGFGSVYQPFAENCGQLNCKSGEECTMERVPCFAHPCKKMAVCRPANTICRKENEVWDQCFHGCGPTCQHRDIACTEQCGPGGCICDTFYIRDEVSGECVRMKDCPSTMAVPIEKPRALTNDTLASQDSPSSSAGGPPPPPPPTCENFDCPIGQMCTLPPMACLVPPCTRRPTCVRHPNFLPGDEIAPTCEGHQCPKGQTCQLKQVQCIRAPCYPIPDCVPDMIPPICNLPCPNTQTCVMETVFCKKAPCPQRPTCRLLQVDPIPQTCAAVSCGFGENCVLEPLPCLVAPCPNRAICRPVKKTCSKKNEIWSQCFTGCEATCGQRLKACTLQCGPGGCQCDSGYIRNEKTGDCVPERDCPNQCAANEEYDRCFHGCEPTCDQPNPPCTKQCGPGGCRCSRGFVRDTTTKRSISITIYRMNRISLLTVAFFAALAAAHTERPLLTCATVDCISGWFCKMKNGKPTCEPGDHLTCDGIDCDVGHHCELLDRAPTCIADIT</sequence>
<dbReference type="SMART" id="SM00181">
    <property type="entry name" value="EGF"/>
    <property type="match status" value="5"/>
</dbReference>
<dbReference type="InterPro" id="IPR002919">
    <property type="entry name" value="TIL_dom"/>
</dbReference>
<evidence type="ECO:0000256" key="4">
    <source>
        <dbReference type="SAM" id="MobiDB-lite"/>
    </source>
</evidence>
<feature type="compositionally biased region" description="Polar residues" evidence="4">
    <location>
        <begin position="42"/>
        <end position="54"/>
    </location>
</feature>
<dbReference type="InterPro" id="IPR003645">
    <property type="entry name" value="Fol_N"/>
</dbReference>
<protein>
    <submittedName>
        <fullName evidence="5">Uncharacterized protein</fullName>
    </submittedName>
</protein>
<dbReference type="Pfam" id="PF01826">
    <property type="entry name" value="TIL"/>
    <property type="match status" value="12"/>
</dbReference>
<dbReference type="Proteomes" id="UP000005239">
    <property type="component" value="Unassembled WGS sequence"/>
</dbReference>
<dbReference type="CDD" id="cd19941">
    <property type="entry name" value="TIL"/>
    <property type="match status" value="12"/>
</dbReference>
<keyword evidence="2" id="KW-0722">Serine protease inhibitor</keyword>
<dbReference type="InterPro" id="IPR036084">
    <property type="entry name" value="Ser_inhib-like_sf"/>
</dbReference>
<gene>
    <name evidence="5" type="primary">WBGene00118341</name>
</gene>
<dbReference type="GO" id="GO:0004867">
    <property type="term" value="F:serine-type endopeptidase inhibitor activity"/>
    <property type="evidence" value="ECO:0007669"/>
    <property type="project" value="UniProtKB-KW"/>
</dbReference>
<feature type="region of interest" description="Disordered" evidence="4">
    <location>
        <begin position="101"/>
        <end position="120"/>
    </location>
</feature>
<accession>A0A8R1ULP8</accession>
<evidence type="ECO:0000256" key="2">
    <source>
        <dbReference type="ARBA" id="ARBA00022900"/>
    </source>
</evidence>
<dbReference type="SUPFAM" id="SSF57567">
    <property type="entry name" value="Serine protease inhibitors"/>
    <property type="match status" value="12"/>
</dbReference>
<evidence type="ECO:0000313" key="5">
    <source>
        <dbReference type="EnsemblMetazoa" id="PPA28787.1"/>
    </source>
</evidence>
<dbReference type="PANTHER" id="PTHR23259:SF70">
    <property type="entry name" value="ACCESSORY GLAND PROTEIN ACP62F-RELATED"/>
    <property type="match status" value="1"/>
</dbReference>
<accession>A0A2A6CA83</accession>
<dbReference type="SMART" id="SM00274">
    <property type="entry name" value="FOLN"/>
    <property type="match status" value="21"/>
</dbReference>
<proteinExistence type="predicted"/>
<keyword evidence="3" id="KW-1015">Disulfide bond</keyword>
<keyword evidence="6" id="KW-1185">Reference proteome</keyword>